<accession>A0A3S1ALH5</accession>
<dbReference type="InterPro" id="IPR035093">
    <property type="entry name" value="RelE/ParE_toxin_dom_sf"/>
</dbReference>
<proteinExistence type="inferred from homology"/>
<evidence type="ECO:0000313" key="3">
    <source>
        <dbReference type="EMBL" id="RUR83837.1"/>
    </source>
</evidence>
<dbReference type="OrthoDB" id="532309at2"/>
<sequence>MAFLVVRTRLADEDLLEIWLYIAQNNINAADRLLEKIDKKCQLLADSPRVGVRRDDLAPGVFCLIEGKYLIFYRIINETVEILRILHGARNLKAIFHQ</sequence>
<dbReference type="InterPro" id="IPR051803">
    <property type="entry name" value="TA_system_RelE-like_toxin"/>
</dbReference>
<dbReference type="Gene3D" id="3.30.2310.20">
    <property type="entry name" value="RelE-like"/>
    <property type="match status" value="1"/>
</dbReference>
<comment type="similarity">
    <text evidence="1">Belongs to the RelE toxin family.</text>
</comment>
<protein>
    <submittedName>
        <fullName evidence="3">Plasmid stabilization protein</fullName>
    </submittedName>
</protein>
<keyword evidence="4" id="KW-1185">Reference proteome</keyword>
<dbReference type="Proteomes" id="UP000268857">
    <property type="component" value="Unassembled WGS sequence"/>
</dbReference>
<dbReference type="AlphaFoldDB" id="A0A3S1ALH5"/>
<organism evidence="3 4">
    <name type="scientific">Chlorogloeopsis fritschii PCC 6912</name>
    <dbReference type="NCBI Taxonomy" id="211165"/>
    <lineage>
        <taxon>Bacteria</taxon>
        <taxon>Bacillati</taxon>
        <taxon>Cyanobacteriota</taxon>
        <taxon>Cyanophyceae</taxon>
        <taxon>Nostocales</taxon>
        <taxon>Chlorogloeopsidaceae</taxon>
        <taxon>Chlorogloeopsis</taxon>
    </lineage>
</organism>
<dbReference type="EMBL" id="RSCJ01000006">
    <property type="protein sequence ID" value="RUR83837.1"/>
    <property type="molecule type" value="Genomic_DNA"/>
</dbReference>
<evidence type="ECO:0000256" key="1">
    <source>
        <dbReference type="ARBA" id="ARBA00006226"/>
    </source>
</evidence>
<evidence type="ECO:0000313" key="4">
    <source>
        <dbReference type="Proteomes" id="UP000268857"/>
    </source>
</evidence>
<dbReference type="PANTHER" id="PTHR33755:SF6">
    <property type="entry name" value="PLASMID STABILIZATION SYSTEM PROTEIN"/>
    <property type="match status" value="1"/>
</dbReference>
<name>A0A3S1ALH5_CHLFR</name>
<evidence type="ECO:0000256" key="2">
    <source>
        <dbReference type="ARBA" id="ARBA00022649"/>
    </source>
</evidence>
<dbReference type="Pfam" id="PF05016">
    <property type="entry name" value="ParE_toxin"/>
    <property type="match status" value="1"/>
</dbReference>
<dbReference type="PANTHER" id="PTHR33755">
    <property type="entry name" value="TOXIN PARE1-RELATED"/>
    <property type="match status" value="1"/>
</dbReference>
<keyword evidence="2" id="KW-1277">Toxin-antitoxin system</keyword>
<reference evidence="3 4" key="1">
    <citation type="journal article" date="2019" name="Genome Biol. Evol.">
        <title>Day and night: Metabolic profiles and evolutionary relationships of six axenic non-marine cyanobacteria.</title>
        <authorList>
            <person name="Will S.E."/>
            <person name="Henke P."/>
            <person name="Boedeker C."/>
            <person name="Huang S."/>
            <person name="Brinkmann H."/>
            <person name="Rohde M."/>
            <person name="Jarek M."/>
            <person name="Friedl T."/>
            <person name="Seufert S."/>
            <person name="Schumacher M."/>
            <person name="Overmann J."/>
            <person name="Neumann-Schaal M."/>
            <person name="Petersen J."/>
        </authorList>
    </citation>
    <scope>NUCLEOTIDE SEQUENCE [LARGE SCALE GENOMIC DNA]</scope>
    <source>
        <strain evidence="3 4">PCC 6912</strain>
    </source>
</reference>
<comment type="caution">
    <text evidence="3">The sequence shown here is derived from an EMBL/GenBank/DDBJ whole genome shotgun (WGS) entry which is preliminary data.</text>
</comment>
<dbReference type="InterPro" id="IPR007712">
    <property type="entry name" value="RelE/ParE_toxin"/>
</dbReference>
<dbReference type="RefSeq" id="WP_016877442.1">
    <property type="nucleotide sequence ID" value="NZ_AJLN01000015.1"/>
</dbReference>
<gene>
    <name evidence="3" type="ORF">PCC6912_20800</name>
</gene>
<dbReference type="STRING" id="211165.GCA_000317285_00105"/>